<dbReference type="OMA" id="QKMLYDV"/>
<reference evidence="2" key="1">
    <citation type="journal article" date="2016" name="Nature">
        <title>The genome of the seagrass Zostera marina reveals angiosperm adaptation to the sea.</title>
        <authorList>
            <person name="Olsen J.L."/>
            <person name="Rouze P."/>
            <person name="Verhelst B."/>
            <person name="Lin Y.-C."/>
            <person name="Bayer T."/>
            <person name="Collen J."/>
            <person name="Dattolo E."/>
            <person name="De Paoli E."/>
            <person name="Dittami S."/>
            <person name="Maumus F."/>
            <person name="Michel G."/>
            <person name="Kersting A."/>
            <person name="Lauritano C."/>
            <person name="Lohaus R."/>
            <person name="Toepel M."/>
            <person name="Tonon T."/>
            <person name="Vanneste K."/>
            <person name="Amirebrahimi M."/>
            <person name="Brakel J."/>
            <person name="Bostroem C."/>
            <person name="Chovatia M."/>
            <person name="Grimwood J."/>
            <person name="Jenkins J.W."/>
            <person name="Jueterbock A."/>
            <person name="Mraz A."/>
            <person name="Stam W.T."/>
            <person name="Tice H."/>
            <person name="Bornberg-Bauer E."/>
            <person name="Green P.J."/>
            <person name="Pearson G.A."/>
            <person name="Procaccini G."/>
            <person name="Duarte C.M."/>
            <person name="Schmutz J."/>
            <person name="Reusch T.B.H."/>
            <person name="Van de Peer Y."/>
        </authorList>
    </citation>
    <scope>NUCLEOTIDE SEQUENCE [LARGE SCALE GENOMIC DNA]</scope>
    <source>
        <strain evidence="2">cv. Finnish</strain>
    </source>
</reference>
<gene>
    <name evidence="1" type="ORF">ZOSMA_2G00450</name>
</gene>
<protein>
    <submittedName>
        <fullName evidence="1">Uncharacterized protein</fullName>
    </submittedName>
</protein>
<accession>A0A0K9PAN5</accession>
<dbReference type="AlphaFoldDB" id="A0A0K9PAN5"/>
<dbReference type="EMBL" id="LFYR01000981">
    <property type="protein sequence ID" value="KMZ66034.1"/>
    <property type="molecule type" value="Genomic_DNA"/>
</dbReference>
<organism evidence="1 2">
    <name type="scientific">Zostera marina</name>
    <name type="common">Eelgrass</name>
    <dbReference type="NCBI Taxonomy" id="29655"/>
    <lineage>
        <taxon>Eukaryota</taxon>
        <taxon>Viridiplantae</taxon>
        <taxon>Streptophyta</taxon>
        <taxon>Embryophyta</taxon>
        <taxon>Tracheophyta</taxon>
        <taxon>Spermatophyta</taxon>
        <taxon>Magnoliopsida</taxon>
        <taxon>Liliopsida</taxon>
        <taxon>Zosteraceae</taxon>
        <taxon>Zostera</taxon>
    </lineage>
</organism>
<evidence type="ECO:0000313" key="1">
    <source>
        <dbReference type="EMBL" id="KMZ66034.1"/>
    </source>
</evidence>
<comment type="caution">
    <text evidence="1">The sequence shown here is derived from an EMBL/GenBank/DDBJ whole genome shotgun (WGS) entry which is preliminary data.</text>
</comment>
<keyword evidence="2" id="KW-1185">Reference proteome</keyword>
<evidence type="ECO:0000313" key="2">
    <source>
        <dbReference type="Proteomes" id="UP000036987"/>
    </source>
</evidence>
<dbReference type="Proteomes" id="UP000036987">
    <property type="component" value="Unassembled WGS sequence"/>
</dbReference>
<dbReference type="PANTHER" id="PTHR36020">
    <property type="entry name" value="TRANSMEMBRANE PROTEIN"/>
    <property type="match status" value="1"/>
</dbReference>
<name>A0A0K9PAN5_ZOSMR</name>
<proteinExistence type="predicted"/>
<dbReference type="OrthoDB" id="1908857at2759"/>
<dbReference type="PANTHER" id="PTHR36020:SF1">
    <property type="entry name" value="TRANSMEMBRANE PROTEIN"/>
    <property type="match status" value="1"/>
</dbReference>
<sequence>MAFAMFQKLQHFWPLTLFKTDDLKYSKRLIQSLSVPDQTKQYIFAIPDHQSGSILYAVTVLSLSEQSISDAEHVIKEVQPNAVIAQIAPCGLPEVHAEDDVLDNKKNLGLPTSAFGVLSRCFKEKINKKQYENLAESLVVKEIFGTGFYGHLRASRRAAEEVNAQFLLLESPRLNSCTNTSNTTEATLLEGNHLVSRKKAFSAVSSSTKSSFSWLSSPAEDQMLKISTQFLSSALCKAECGLKYTPEEEDHQQPRCNYKAPPFARTIYPLMEDLHNIFVDIPSIRRALVCAQKMLTAVDEGKPVDATLLSEAHGFRLAVEGLRIALNCTAHHPTQQSKNVLEFDMLTGEEKCDALIIQALKDQVRKFKSVVAIVDAGSLSTLRKYWNTSVPSEFALLADNCFISFDNEQTEDTDRKRRLVGTPVAAVGAGATALWGASSLSKVMPASTLFKIVSYKIPAIFKFSFAQMQRSSAVGLSKILSSMKILAPGMASKTSAGFKASTSAEKIRRVTHSAIAFSERTSLYAIRTSFYEIMRNRRIQPFQFVPWVTFGCSVVTCGTLLSYGDRIESTAESFPSAPMIASWGRGIQSLHKASEEVGQVNKIRLQETLQSLMCSLKKMKIQ</sequence>